<dbReference type="EMBL" id="CAADFI010000148">
    <property type="protein sequence ID" value="VFJ99043.1"/>
    <property type="molecule type" value="Genomic_DNA"/>
</dbReference>
<evidence type="ECO:0000313" key="3">
    <source>
        <dbReference type="EMBL" id="VFK03793.1"/>
    </source>
</evidence>
<gene>
    <name evidence="1" type="ORF">BECKH772A_GA0070896_101478</name>
    <name evidence="2" type="ORF">BECKH772B_GA0070898_101488</name>
    <name evidence="3" type="ORF">BECKH772C_GA0070978_101458</name>
</gene>
<protein>
    <submittedName>
        <fullName evidence="3">Uncharacterized protein</fullName>
    </submittedName>
</protein>
<dbReference type="AlphaFoldDB" id="A0A450VG51"/>
<reference evidence="3" key="1">
    <citation type="submission" date="2019-02" db="EMBL/GenBank/DDBJ databases">
        <authorList>
            <person name="Gruber-Vodicka R. H."/>
            <person name="Seah K. B. B."/>
        </authorList>
    </citation>
    <scope>NUCLEOTIDE SEQUENCE</scope>
    <source>
        <strain evidence="3">BECK_SA2B12</strain>
        <strain evidence="1">BECK_SA2B15</strain>
        <strain evidence="2">BECK_SA2B20</strain>
    </source>
</reference>
<evidence type="ECO:0000313" key="2">
    <source>
        <dbReference type="EMBL" id="VFJ99043.1"/>
    </source>
</evidence>
<sequence length="185" mass="21632">MSILSAFPTPLEGAGRTFAYGSEVSRQSEDRFIEEWMVGDTPYPFGPCAGKQLYLAYTRWCRANGVRFPRNSIQFLNRVGKMPGWFCGNDARYRIWDNTHYTGPKSNPLRFVVPDMQQLTLNKRGRRFYELSNSELRTFNKTDRFNSLSCRCPYAFSRYLDTLLQRPLLDQDHMPLSQDRISCRI</sequence>
<dbReference type="EMBL" id="CAADFJ010000145">
    <property type="protein sequence ID" value="VFK03793.1"/>
    <property type="molecule type" value="Genomic_DNA"/>
</dbReference>
<evidence type="ECO:0000313" key="1">
    <source>
        <dbReference type="EMBL" id="VFJ98797.1"/>
    </source>
</evidence>
<organism evidence="3">
    <name type="scientific">Candidatus Kentrum eta</name>
    <dbReference type="NCBI Taxonomy" id="2126337"/>
    <lineage>
        <taxon>Bacteria</taxon>
        <taxon>Pseudomonadati</taxon>
        <taxon>Pseudomonadota</taxon>
        <taxon>Gammaproteobacteria</taxon>
        <taxon>Candidatus Kentrum</taxon>
    </lineage>
</organism>
<accession>A0A450VG51</accession>
<name>A0A450VG51_9GAMM</name>
<proteinExistence type="predicted"/>
<dbReference type="EMBL" id="CAADFG010000147">
    <property type="protein sequence ID" value="VFJ98797.1"/>
    <property type="molecule type" value="Genomic_DNA"/>
</dbReference>